<organism evidence="1 2">
    <name type="scientific">Galerina marginata (strain CBS 339.88)</name>
    <dbReference type="NCBI Taxonomy" id="685588"/>
    <lineage>
        <taxon>Eukaryota</taxon>
        <taxon>Fungi</taxon>
        <taxon>Dikarya</taxon>
        <taxon>Basidiomycota</taxon>
        <taxon>Agaricomycotina</taxon>
        <taxon>Agaricomycetes</taxon>
        <taxon>Agaricomycetidae</taxon>
        <taxon>Agaricales</taxon>
        <taxon>Agaricineae</taxon>
        <taxon>Strophariaceae</taxon>
        <taxon>Galerina</taxon>
    </lineage>
</organism>
<protein>
    <submittedName>
        <fullName evidence="1">Uncharacterized protein</fullName>
    </submittedName>
</protein>
<proteinExistence type="predicted"/>
<dbReference type="HOGENOM" id="CLU_1283343_0_0_1"/>
<dbReference type="EMBL" id="KL142369">
    <property type="protein sequence ID" value="KDR82989.1"/>
    <property type="molecule type" value="Genomic_DNA"/>
</dbReference>
<sequence length="215" mass="23128">MSVLRDGCYIVVASKGRLNMYRTRDHEVNLEATFKLSGSGVSVQAIHASSNSSNHHDIIATASRVDGDESTLTIWMDANHRLKVPKRASMKSGDYSAVQIIPLSILVYILCQLATSLLLPNLTFFSASLVGSVSNFNNGQVNLSPMPVATDRPTITMDLSPITAATDVPRTTMDFPLDSNPGPASKYLNHHVAPLIRGGPARTRLPGLIDPAPHA</sequence>
<dbReference type="AlphaFoldDB" id="A0A067TSY0"/>
<gene>
    <name evidence="1" type="ORF">GALMADRAFT_862795</name>
</gene>
<reference evidence="2" key="1">
    <citation type="journal article" date="2014" name="Proc. Natl. Acad. Sci. U.S.A.">
        <title>Extensive sampling of basidiomycete genomes demonstrates inadequacy of the white-rot/brown-rot paradigm for wood decay fungi.</title>
        <authorList>
            <person name="Riley R."/>
            <person name="Salamov A.A."/>
            <person name="Brown D.W."/>
            <person name="Nagy L.G."/>
            <person name="Floudas D."/>
            <person name="Held B.W."/>
            <person name="Levasseur A."/>
            <person name="Lombard V."/>
            <person name="Morin E."/>
            <person name="Otillar R."/>
            <person name="Lindquist E.A."/>
            <person name="Sun H."/>
            <person name="LaButti K.M."/>
            <person name="Schmutz J."/>
            <person name="Jabbour D."/>
            <person name="Luo H."/>
            <person name="Baker S.E."/>
            <person name="Pisabarro A.G."/>
            <person name="Walton J.D."/>
            <person name="Blanchette R.A."/>
            <person name="Henrissat B."/>
            <person name="Martin F."/>
            <person name="Cullen D."/>
            <person name="Hibbett D.S."/>
            <person name="Grigoriev I.V."/>
        </authorList>
    </citation>
    <scope>NUCLEOTIDE SEQUENCE [LARGE SCALE GENOMIC DNA]</scope>
    <source>
        <strain evidence="2">CBS 339.88</strain>
    </source>
</reference>
<name>A0A067TSY0_GALM3</name>
<accession>A0A067TSY0</accession>
<keyword evidence="2" id="KW-1185">Reference proteome</keyword>
<dbReference type="Proteomes" id="UP000027222">
    <property type="component" value="Unassembled WGS sequence"/>
</dbReference>
<evidence type="ECO:0000313" key="1">
    <source>
        <dbReference type="EMBL" id="KDR82989.1"/>
    </source>
</evidence>
<evidence type="ECO:0000313" key="2">
    <source>
        <dbReference type="Proteomes" id="UP000027222"/>
    </source>
</evidence>